<organism evidence="2">
    <name type="scientific">Picea sitchensis</name>
    <name type="common">Sitka spruce</name>
    <name type="synonym">Pinus sitchensis</name>
    <dbReference type="NCBI Taxonomy" id="3332"/>
    <lineage>
        <taxon>Eukaryota</taxon>
        <taxon>Viridiplantae</taxon>
        <taxon>Streptophyta</taxon>
        <taxon>Embryophyta</taxon>
        <taxon>Tracheophyta</taxon>
        <taxon>Spermatophyta</taxon>
        <taxon>Pinopsida</taxon>
        <taxon>Pinidae</taxon>
        <taxon>Conifers I</taxon>
        <taxon>Pinales</taxon>
        <taxon>Pinaceae</taxon>
        <taxon>Picea</taxon>
    </lineage>
</organism>
<reference evidence="2" key="1">
    <citation type="journal article" date="2008" name="BMC Genomics">
        <title>A conifer genomics resource of 200,000 spruce (Picea spp.) ESTs and 6,464 high-quality, sequence-finished full-length cDNAs for Sitka spruce (Picea sitchensis).</title>
        <authorList>
            <person name="Ralph S.G."/>
            <person name="Chun H.J."/>
            <person name="Kolosova N."/>
            <person name="Cooper D."/>
            <person name="Oddy C."/>
            <person name="Ritland C.E."/>
            <person name="Kirkpatrick R."/>
            <person name="Moore R."/>
            <person name="Barber S."/>
            <person name="Holt R.A."/>
            <person name="Jones S.J."/>
            <person name="Marra M.A."/>
            <person name="Douglas C.J."/>
            <person name="Ritland K."/>
            <person name="Bohlmann J."/>
        </authorList>
    </citation>
    <scope>NUCLEOTIDE SEQUENCE</scope>
    <source>
        <tissue evidence="2">Bark</tissue>
    </source>
</reference>
<evidence type="ECO:0000256" key="1">
    <source>
        <dbReference type="SAM" id="MobiDB-lite"/>
    </source>
</evidence>
<protein>
    <submittedName>
        <fullName evidence="2">Uncharacterized protein</fullName>
    </submittedName>
</protein>
<name>A9NR66_PICSI</name>
<dbReference type="EMBL" id="EF083792">
    <property type="protein sequence ID" value="ABK23127.1"/>
    <property type="molecule type" value="mRNA"/>
</dbReference>
<evidence type="ECO:0000313" key="2">
    <source>
        <dbReference type="EMBL" id="ABK23127.1"/>
    </source>
</evidence>
<proteinExistence type="evidence at transcript level"/>
<sequence length="77" mass="9401">MNRRILKRPTMPFQRTAKLQPQLTQKKKKKKKTSHRPLNPRHLNPCPRNIHPLKKFRPLLQNKLRLNKPWLSKPRRV</sequence>
<accession>A9NR66</accession>
<dbReference type="AlphaFoldDB" id="A9NR66"/>
<feature type="region of interest" description="Disordered" evidence="1">
    <location>
        <begin position="1"/>
        <end position="52"/>
    </location>
</feature>
<feature type="compositionally biased region" description="Basic residues" evidence="1">
    <location>
        <begin position="25"/>
        <end position="39"/>
    </location>
</feature>